<dbReference type="GO" id="GO:0004497">
    <property type="term" value="F:monooxygenase activity"/>
    <property type="evidence" value="ECO:0007669"/>
    <property type="project" value="UniProtKB-KW"/>
</dbReference>
<keyword evidence="11" id="KW-1185">Reference proteome</keyword>
<dbReference type="PANTHER" id="PTHR24306:SF8">
    <property type="entry name" value="P450, PUTATIVE (EUROFUNG)-RELATED"/>
    <property type="match status" value="1"/>
</dbReference>
<keyword evidence="4" id="KW-0444">Lipid biosynthesis</keyword>
<dbReference type="GO" id="GO:0005506">
    <property type="term" value="F:iron ion binding"/>
    <property type="evidence" value="ECO:0007669"/>
    <property type="project" value="InterPro"/>
</dbReference>
<dbReference type="EMBL" id="JAGMUV010000006">
    <property type="protein sequence ID" value="KAH7152842.1"/>
    <property type="molecule type" value="Genomic_DNA"/>
</dbReference>
<evidence type="ECO:0000256" key="4">
    <source>
        <dbReference type="ARBA" id="ARBA00022516"/>
    </source>
</evidence>
<dbReference type="GO" id="GO:0020037">
    <property type="term" value="F:heme binding"/>
    <property type="evidence" value="ECO:0007669"/>
    <property type="project" value="InterPro"/>
</dbReference>
<evidence type="ECO:0000256" key="2">
    <source>
        <dbReference type="ARBA" id="ARBA00004389"/>
    </source>
</evidence>
<evidence type="ECO:0000256" key="9">
    <source>
        <dbReference type="SAM" id="Phobius"/>
    </source>
</evidence>
<keyword evidence="9" id="KW-0472">Membrane</keyword>
<feature type="transmembrane region" description="Helical" evidence="9">
    <location>
        <begin position="42"/>
        <end position="58"/>
    </location>
</feature>
<comment type="cofactor">
    <cofactor evidence="1 8">
        <name>heme</name>
        <dbReference type="ChEBI" id="CHEBI:30413"/>
    </cofactor>
</comment>
<dbReference type="InterPro" id="IPR002403">
    <property type="entry name" value="Cyt_P450_E_grp-IV"/>
</dbReference>
<evidence type="ECO:0000313" key="11">
    <source>
        <dbReference type="Proteomes" id="UP000738349"/>
    </source>
</evidence>
<dbReference type="InterPro" id="IPR001128">
    <property type="entry name" value="Cyt_P450"/>
</dbReference>
<dbReference type="PRINTS" id="PR00465">
    <property type="entry name" value="EP450IV"/>
</dbReference>
<evidence type="ECO:0000256" key="5">
    <source>
        <dbReference type="ARBA" id="ARBA00022723"/>
    </source>
</evidence>
<feature type="transmembrane region" description="Helical" evidence="9">
    <location>
        <begin position="16"/>
        <end position="35"/>
    </location>
</feature>
<keyword evidence="5 8" id="KW-0479">Metal-binding</keyword>
<dbReference type="CDD" id="cd11040">
    <property type="entry name" value="CYP7_CYP8-like"/>
    <property type="match status" value="1"/>
</dbReference>
<dbReference type="PANTHER" id="PTHR24306">
    <property type="match status" value="1"/>
</dbReference>
<keyword evidence="9" id="KW-0812">Transmembrane</keyword>
<accession>A0A9P9F4S1</accession>
<comment type="similarity">
    <text evidence="3">Belongs to the cytochrome P450 family.</text>
</comment>
<organism evidence="10 11">
    <name type="scientific">Dactylonectria macrodidyma</name>
    <dbReference type="NCBI Taxonomy" id="307937"/>
    <lineage>
        <taxon>Eukaryota</taxon>
        <taxon>Fungi</taxon>
        <taxon>Dikarya</taxon>
        <taxon>Ascomycota</taxon>
        <taxon>Pezizomycotina</taxon>
        <taxon>Sordariomycetes</taxon>
        <taxon>Hypocreomycetidae</taxon>
        <taxon>Hypocreales</taxon>
        <taxon>Nectriaceae</taxon>
        <taxon>Dactylonectria</taxon>
    </lineage>
</organism>
<evidence type="ECO:0000256" key="7">
    <source>
        <dbReference type="ARBA" id="ARBA00023033"/>
    </source>
</evidence>
<dbReference type="GO" id="GO:0005789">
    <property type="term" value="C:endoplasmic reticulum membrane"/>
    <property type="evidence" value="ECO:0007669"/>
    <property type="project" value="UniProtKB-SubCell"/>
</dbReference>
<keyword evidence="6 8" id="KW-0408">Iron</keyword>
<feature type="binding site" description="axial binding residue" evidence="8">
    <location>
        <position position="479"/>
    </location>
    <ligand>
        <name>heme</name>
        <dbReference type="ChEBI" id="CHEBI:30413"/>
    </ligand>
    <ligandPart>
        <name>Fe</name>
        <dbReference type="ChEBI" id="CHEBI:18248"/>
    </ligandPart>
</feature>
<dbReference type="Proteomes" id="UP000738349">
    <property type="component" value="Unassembled WGS sequence"/>
</dbReference>
<evidence type="ECO:0000313" key="10">
    <source>
        <dbReference type="EMBL" id="KAH7152842.1"/>
    </source>
</evidence>
<gene>
    <name evidence="10" type="ORF">EDB81DRAFT_686658</name>
</gene>
<evidence type="ECO:0000256" key="6">
    <source>
        <dbReference type="ARBA" id="ARBA00023004"/>
    </source>
</evidence>
<name>A0A9P9F4S1_9HYPO</name>
<evidence type="ECO:0000256" key="1">
    <source>
        <dbReference type="ARBA" id="ARBA00001971"/>
    </source>
</evidence>
<dbReference type="Pfam" id="PF00067">
    <property type="entry name" value="p450"/>
    <property type="match status" value="1"/>
</dbReference>
<keyword evidence="7" id="KW-0503">Monooxygenase</keyword>
<comment type="subcellular location">
    <subcellularLocation>
        <location evidence="2">Endoplasmic reticulum membrane</location>
        <topology evidence="2">Single-pass membrane protein</topology>
    </subcellularLocation>
</comment>
<dbReference type="SUPFAM" id="SSF48264">
    <property type="entry name" value="Cytochrome P450"/>
    <property type="match status" value="1"/>
</dbReference>
<dbReference type="AlphaFoldDB" id="A0A9P9F4S1"/>
<keyword evidence="4" id="KW-0443">Lipid metabolism</keyword>
<dbReference type="Gene3D" id="1.10.630.10">
    <property type="entry name" value="Cytochrome P450"/>
    <property type="match status" value="1"/>
</dbReference>
<evidence type="ECO:0000256" key="8">
    <source>
        <dbReference type="PIRSR" id="PIRSR602403-1"/>
    </source>
</evidence>
<keyword evidence="9" id="KW-1133">Transmembrane helix</keyword>
<protein>
    <submittedName>
        <fullName evidence="10">Cytochrome P450</fullName>
    </submittedName>
</protein>
<dbReference type="InterPro" id="IPR036396">
    <property type="entry name" value="Cyt_P450_sf"/>
</dbReference>
<evidence type="ECO:0000256" key="3">
    <source>
        <dbReference type="ARBA" id="ARBA00010617"/>
    </source>
</evidence>
<keyword evidence="7" id="KW-0560">Oxidoreductase</keyword>
<dbReference type="OrthoDB" id="3366823at2759"/>
<sequence length="536" mass="60221">MSPLHWVVSTYLNTNVAYKVLLGLFISLLCHRLTYKPKQYKLFPIWATVEVAIASYVLRGPGLGYRVLRHGGSLFGVSRTHQVLVNLPNIDRLLSQSVHTINAEPVQYTLFTRVFGGVDSPALNEKLGKSWKDLLVPIERLFLNDAAATAAIERAHIPQQAASFVTFSSDPANMKRWELSADARVISPSLPGKVGVVEANLQSLTRDFGACSVIPLLYGMDFLDRCPKLLDDFWKFDNELFPLLMIGIPTWAPFKLVREGIKARSRILSELDALYQRVDRSQQEGALDVNADLLDVSSVPFERNKVYVREGWSFAERAAGDFAVFWGQNANTHPVLFWFLTYVYSTPGLLGRVRDEIFPFITLSDSDPFKILAMDIPALCRHSQLLKACIFETYRMANEPTSIRYVARHITIHDGELDHHLEPGTFISAPHSLVNQNPLIFADPEKFLPDRFLETDAQTGKLVARYGRLRPWGTGTSMCKGRTFAEKQIMSAGAAIISLWDIKPVGGIWKLPAMIPGTGVKKPVKDIRVQIERRVL</sequence>
<reference evidence="10" key="1">
    <citation type="journal article" date="2021" name="Nat. Commun.">
        <title>Genetic determinants of endophytism in the Arabidopsis root mycobiome.</title>
        <authorList>
            <person name="Mesny F."/>
            <person name="Miyauchi S."/>
            <person name="Thiergart T."/>
            <person name="Pickel B."/>
            <person name="Atanasova L."/>
            <person name="Karlsson M."/>
            <person name="Huettel B."/>
            <person name="Barry K.W."/>
            <person name="Haridas S."/>
            <person name="Chen C."/>
            <person name="Bauer D."/>
            <person name="Andreopoulos W."/>
            <person name="Pangilinan J."/>
            <person name="LaButti K."/>
            <person name="Riley R."/>
            <person name="Lipzen A."/>
            <person name="Clum A."/>
            <person name="Drula E."/>
            <person name="Henrissat B."/>
            <person name="Kohler A."/>
            <person name="Grigoriev I.V."/>
            <person name="Martin F.M."/>
            <person name="Hacquard S."/>
        </authorList>
    </citation>
    <scope>NUCLEOTIDE SEQUENCE</scope>
    <source>
        <strain evidence="10">MPI-CAGE-AT-0147</strain>
    </source>
</reference>
<comment type="caution">
    <text evidence="10">The sequence shown here is derived from an EMBL/GenBank/DDBJ whole genome shotgun (WGS) entry which is preliminary data.</text>
</comment>
<dbReference type="GO" id="GO:0016705">
    <property type="term" value="F:oxidoreductase activity, acting on paired donors, with incorporation or reduction of molecular oxygen"/>
    <property type="evidence" value="ECO:0007669"/>
    <property type="project" value="InterPro"/>
</dbReference>
<keyword evidence="8" id="KW-0349">Heme</keyword>
<proteinExistence type="inferred from homology"/>